<reference evidence="3" key="1">
    <citation type="submission" date="2020-11" db="EMBL/GenBank/DDBJ databases">
        <title>Sequencing the genomes of 1000 actinobacteria strains.</title>
        <authorList>
            <person name="Klenk H.-P."/>
        </authorList>
    </citation>
    <scope>NUCLEOTIDE SEQUENCE</scope>
    <source>
        <strain evidence="3">DSM 45356</strain>
    </source>
</reference>
<dbReference type="Pfam" id="PF01478">
    <property type="entry name" value="Peptidase_A24"/>
    <property type="match status" value="1"/>
</dbReference>
<dbReference type="RefSeq" id="WP_197008179.1">
    <property type="nucleotide sequence ID" value="NZ_BONS01000013.1"/>
</dbReference>
<organism evidence="3 4">
    <name type="scientific">Longispora fulva</name>
    <dbReference type="NCBI Taxonomy" id="619741"/>
    <lineage>
        <taxon>Bacteria</taxon>
        <taxon>Bacillati</taxon>
        <taxon>Actinomycetota</taxon>
        <taxon>Actinomycetes</taxon>
        <taxon>Micromonosporales</taxon>
        <taxon>Micromonosporaceae</taxon>
        <taxon>Longispora</taxon>
    </lineage>
</organism>
<dbReference type="GO" id="GO:0008168">
    <property type="term" value="F:methyltransferase activity"/>
    <property type="evidence" value="ECO:0007669"/>
    <property type="project" value="UniProtKB-KW"/>
</dbReference>
<keyword evidence="3" id="KW-0489">Methyltransferase</keyword>
<protein>
    <submittedName>
        <fullName evidence="3">Leader peptidase (Prepilin peptidase)/N-methyltransferase</fullName>
        <ecNumber evidence="3">2.1.1.-</ecNumber>
        <ecNumber evidence="3">3.4.23.43</ecNumber>
    </submittedName>
</protein>
<dbReference type="InterPro" id="IPR000045">
    <property type="entry name" value="Prepilin_IV_endopep_pep"/>
</dbReference>
<keyword evidence="3" id="KW-0808">Transferase</keyword>
<comment type="caution">
    <text evidence="3">The sequence shown here is derived from an EMBL/GenBank/DDBJ whole genome shotgun (WGS) entry which is preliminary data.</text>
</comment>
<evidence type="ECO:0000259" key="2">
    <source>
        <dbReference type="Pfam" id="PF01478"/>
    </source>
</evidence>
<keyword evidence="1" id="KW-0812">Transmembrane</keyword>
<evidence type="ECO:0000313" key="3">
    <source>
        <dbReference type="EMBL" id="MBG6141808.1"/>
    </source>
</evidence>
<accession>A0A8J7H528</accession>
<dbReference type="PROSITE" id="PS51257">
    <property type="entry name" value="PROKAR_LIPOPROTEIN"/>
    <property type="match status" value="1"/>
</dbReference>
<dbReference type="EMBL" id="JADOUF010000001">
    <property type="protein sequence ID" value="MBG6141808.1"/>
    <property type="molecule type" value="Genomic_DNA"/>
</dbReference>
<keyword evidence="1" id="KW-1133">Transmembrane helix</keyword>
<gene>
    <name evidence="3" type="ORF">IW245_008002</name>
</gene>
<feature type="domain" description="Prepilin type IV endopeptidase peptidase" evidence="2">
    <location>
        <begin position="110"/>
        <end position="206"/>
    </location>
</feature>
<feature type="transmembrane region" description="Helical" evidence="1">
    <location>
        <begin position="12"/>
        <end position="32"/>
    </location>
</feature>
<feature type="transmembrane region" description="Helical" evidence="1">
    <location>
        <begin position="153"/>
        <end position="175"/>
    </location>
</feature>
<name>A0A8J7H528_9ACTN</name>
<keyword evidence="1" id="KW-0472">Membrane</keyword>
<dbReference type="EC" id="2.1.1.-" evidence="3"/>
<dbReference type="EC" id="3.4.23.43" evidence="3"/>
<evidence type="ECO:0000256" key="1">
    <source>
        <dbReference type="SAM" id="Phobius"/>
    </source>
</evidence>
<feature type="transmembrane region" description="Helical" evidence="1">
    <location>
        <begin position="129"/>
        <end position="147"/>
    </location>
</feature>
<dbReference type="GO" id="GO:0004190">
    <property type="term" value="F:aspartic-type endopeptidase activity"/>
    <property type="evidence" value="ECO:0007669"/>
    <property type="project" value="UniProtKB-EC"/>
</dbReference>
<dbReference type="GO" id="GO:0032259">
    <property type="term" value="P:methylation"/>
    <property type="evidence" value="ECO:0007669"/>
    <property type="project" value="UniProtKB-KW"/>
</dbReference>
<feature type="transmembrane region" description="Helical" evidence="1">
    <location>
        <begin position="187"/>
        <end position="211"/>
    </location>
</feature>
<proteinExistence type="predicted"/>
<sequence length="241" mass="24223">MKPFAPGRYNYGVIWVAVLLGVGCGPVLVGAADRWCPTPATWRDRWIGALVLAGALVLLVARPPLAPASPPVSAPGALARLGWTAAAVAHLPATVSDWSPIVTMCYFPLAGLGLVLARVDLAALRLPDALVLPAYPMVGLPLILVAPGGTPRALLAATACLLGYAALCATGGLGFGDVKLGGVLGLATGWVSWRAVAASVLIGLGCGAAHAVTRRLAGRPGPAPYGPAMLAGALAALAVPW</sequence>
<evidence type="ECO:0000313" key="4">
    <source>
        <dbReference type="Proteomes" id="UP000622552"/>
    </source>
</evidence>
<dbReference type="Proteomes" id="UP000622552">
    <property type="component" value="Unassembled WGS sequence"/>
</dbReference>
<keyword evidence="4" id="KW-1185">Reference proteome</keyword>
<feature type="transmembrane region" description="Helical" evidence="1">
    <location>
        <begin position="44"/>
        <end position="61"/>
    </location>
</feature>
<dbReference type="GO" id="GO:0016020">
    <property type="term" value="C:membrane"/>
    <property type="evidence" value="ECO:0007669"/>
    <property type="project" value="InterPro"/>
</dbReference>
<keyword evidence="3" id="KW-0378">Hydrolase</keyword>
<dbReference type="AlphaFoldDB" id="A0A8J7H528"/>